<name>A0ABU8F0Q8_9GAMM</name>
<evidence type="ECO:0000313" key="2">
    <source>
        <dbReference type="EMBL" id="MEI4551847.1"/>
    </source>
</evidence>
<dbReference type="SUPFAM" id="SSF53448">
    <property type="entry name" value="Nucleotide-diphospho-sugar transferases"/>
    <property type="match status" value="1"/>
</dbReference>
<comment type="caution">
    <text evidence="2">The sequence shown here is derived from an EMBL/GenBank/DDBJ whole genome shotgun (WGS) entry which is preliminary data.</text>
</comment>
<dbReference type="Gene3D" id="3.90.550.10">
    <property type="entry name" value="Spore Coat Polysaccharide Biosynthesis Protein SpsA, Chain A"/>
    <property type="match status" value="1"/>
</dbReference>
<organism evidence="2 3">
    <name type="scientific">Pseudoalteromonas spongiae</name>
    <dbReference type="NCBI Taxonomy" id="298657"/>
    <lineage>
        <taxon>Bacteria</taxon>
        <taxon>Pseudomonadati</taxon>
        <taxon>Pseudomonadota</taxon>
        <taxon>Gammaproteobacteria</taxon>
        <taxon>Alteromonadales</taxon>
        <taxon>Pseudoalteromonadaceae</taxon>
        <taxon>Pseudoalteromonas</taxon>
    </lineage>
</organism>
<dbReference type="RefSeq" id="WP_138628466.1">
    <property type="nucleotide sequence ID" value="NZ_JBAWKS010000002.1"/>
</dbReference>
<protein>
    <submittedName>
        <fullName evidence="2">Glycosyltransferase family 2 protein</fullName>
    </submittedName>
</protein>
<dbReference type="Pfam" id="PF00535">
    <property type="entry name" value="Glycos_transf_2"/>
    <property type="match status" value="1"/>
</dbReference>
<dbReference type="Proteomes" id="UP001382455">
    <property type="component" value="Unassembled WGS sequence"/>
</dbReference>
<gene>
    <name evidence="2" type="ORF">WAE96_19380</name>
</gene>
<dbReference type="CDD" id="cd04179">
    <property type="entry name" value="DPM_DPG-synthase_like"/>
    <property type="match status" value="1"/>
</dbReference>
<evidence type="ECO:0000259" key="1">
    <source>
        <dbReference type="Pfam" id="PF00535"/>
    </source>
</evidence>
<dbReference type="InterPro" id="IPR001173">
    <property type="entry name" value="Glyco_trans_2-like"/>
</dbReference>
<dbReference type="EMBL" id="JBAWKS010000002">
    <property type="protein sequence ID" value="MEI4551847.1"/>
    <property type="molecule type" value="Genomic_DNA"/>
</dbReference>
<sequence>MHACIVIPNYNHVAVIESVLTELSALDLPIIMVNDGSTADASAVMRQCESQFPLLTLIEHSENQGKGGAVQTGLLTADKLGYSHAIQVDADGQHDLTDIQTLIYLGKKYPDSVISGQPIYDESVPKVRLYSRYITHFWVWIETLSFSIKDSMCGFRCYPVKETAALLRDKQLGKRMDFDIEIMVRLFWRGTPSRFMPTKVIYPEGGSSHFRAFEDNVLISWMHTRLFFGMLPRIPLLLWRKLRG</sequence>
<reference evidence="2 3" key="1">
    <citation type="submission" date="2023-12" db="EMBL/GenBank/DDBJ databases">
        <title>Friends and Foes: Symbiotic and Algicidal bacterial influence on Karenia brevis blooms.</title>
        <authorList>
            <person name="Fei C."/>
            <person name="Mohamed A.R."/>
            <person name="Booker A."/>
            <person name="Arshad M."/>
            <person name="Klass S."/>
            <person name="Ahn S."/>
            <person name="Gilbert P.M."/>
            <person name="Heil C.A."/>
            <person name="Martinez J.M."/>
            <person name="Amin S.A."/>
        </authorList>
    </citation>
    <scope>NUCLEOTIDE SEQUENCE [LARGE SCALE GENOMIC DNA]</scope>
    <source>
        <strain evidence="2 3">CE15</strain>
    </source>
</reference>
<feature type="domain" description="Glycosyltransferase 2-like" evidence="1">
    <location>
        <begin position="4"/>
        <end position="140"/>
    </location>
</feature>
<accession>A0ABU8F0Q8</accession>
<dbReference type="PANTHER" id="PTHR10859">
    <property type="entry name" value="GLYCOSYL TRANSFERASE"/>
    <property type="match status" value="1"/>
</dbReference>
<dbReference type="PANTHER" id="PTHR10859:SF91">
    <property type="entry name" value="DOLICHYL-PHOSPHATE BETA-GLUCOSYLTRANSFERASE"/>
    <property type="match status" value="1"/>
</dbReference>
<dbReference type="InterPro" id="IPR029044">
    <property type="entry name" value="Nucleotide-diphossugar_trans"/>
</dbReference>
<evidence type="ECO:0000313" key="3">
    <source>
        <dbReference type="Proteomes" id="UP001382455"/>
    </source>
</evidence>
<keyword evidence="3" id="KW-1185">Reference proteome</keyword>
<proteinExistence type="predicted"/>